<dbReference type="AlphaFoldDB" id="A0AAW5BFM2"/>
<sequence>MKAARLIGEVYGHIDNNVGDPFLEYRVRTLIYGGFFEVKGIPKAMRYYSIKLKQFAGKDKGEFSYDKRKQCVFKTN</sequence>
<name>A0AAW5BFM2_9BACI</name>
<proteinExistence type="predicted"/>
<evidence type="ECO:0000313" key="3">
    <source>
        <dbReference type="Proteomes" id="UP001199631"/>
    </source>
</evidence>
<dbReference type="InterPro" id="IPR022123">
    <property type="entry name" value="DUF3658"/>
</dbReference>
<dbReference type="Pfam" id="PF12395">
    <property type="entry name" value="DUF3658"/>
    <property type="match status" value="1"/>
</dbReference>
<evidence type="ECO:0000259" key="1">
    <source>
        <dbReference type="Pfam" id="PF12395"/>
    </source>
</evidence>
<comment type="caution">
    <text evidence="2">The sequence shown here is derived from an EMBL/GenBank/DDBJ whole genome shotgun (WGS) entry which is preliminary data.</text>
</comment>
<keyword evidence="3" id="KW-1185">Reference proteome</keyword>
<protein>
    <submittedName>
        <fullName evidence="2">DUF3658 domain-containing protein</fullName>
    </submittedName>
</protein>
<reference evidence="2 3" key="1">
    <citation type="journal article" date="2022" name="Evol. Bioinform. Online">
        <title>Draft Genome Sequence of Oceanobacillus jordanicus Strain GSFE11, a Halotolerant Plant Growth-Promoting Bacterial Endophyte Isolated From the Jordan Valley.</title>
        <authorList>
            <person name="Alhindi T."/>
            <person name="Albdaiwi R."/>
        </authorList>
    </citation>
    <scope>NUCLEOTIDE SEQUENCE [LARGE SCALE GENOMIC DNA]</scope>
    <source>
        <strain evidence="2 3">GSFE11</strain>
    </source>
</reference>
<gene>
    <name evidence="2" type="ORF">K3T81_17895</name>
</gene>
<evidence type="ECO:0000313" key="2">
    <source>
        <dbReference type="EMBL" id="MCG3421024.1"/>
    </source>
</evidence>
<dbReference type="EMBL" id="JAIFZM010000021">
    <property type="protein sequence ID" value="MCG3421024.1"/>
    <property type="molecule type" value="Genomic_DNA"/>
</dbReference>
<accession>A0AAW5BFM2</accession>
<feature type="domain" description="DUF3658" evidence="1">
    <location>
        <begin position="1"/>
        <end position="48"/>
    </location>
</feature>
<dbReference type="Proteomes" id="UP001199631">
    <property type="component" value="Unassembled WGS sequence"/>
</dbReference>
<organism evidence="2 3">
    <name type="scientific">Oceanobacillus jordanicus</name>
    <dbReference type="NCBI Taxonomy" id="2867266"/>
    <lineage>
        <taxon>Bacteria</taxon>
        <taxon>Bacillati</taxon>
        <taxon>Bacillota</taxon>
        <taxon>Bacilli</taxon>
        <taxon>Bacillales</taxon>
        <taxon>Bacillaceae</taxon>
        <taxon>Oceanobacillus</taxon>
    </lineage>
</organism>